<name>A0A9W5YE12_9FIRM</name>
<dbReference type="InterPro" id="IPR029063">
    <property type="entry name" value="SAM-dependent_MTases_sf"/>
</dbReference>
<feature type="domain" description="Methyltransferase type 11" evidence="1">
    <location>
        <begin position="46"/>
        <end position="137"/>
    </location>
</feature>
<sequence>MESIKELITESYNRNASLRSDIIPEWKAKEVDRFLSYCNKNHNKLLDLGAGAGTFAKYYTDKGLDVLCIDISKSMIELCRSKNLNAEVMDFYNLDIEDNQFDYVWSMNTLLHVPKKDIRIVLKEVKRILNDGGIFYLGMYGGKCEEGIYEQDIYEPKRFFASYTKDELLDIVGYYFKVEEYNEVLRKGDRDFLSCILRK</sequence>
<reference evidence="2" key="1">
    <citation type="submission" date="2022-06" db="EMBL/GenBank/DDBJ databases">
        <title>Vallitalea longa sp. nov., an anaerobic bacterium isolated from marine sediment.</title>
        <authorList>
            <person name="Hirano S."/>
            <person name="Terahara T."/>
            <person name="Mori K."/>
            <person name="Hamada M."/>
            <person name="Matsumoto R."/>
            <person name="Kobayashi T."/>
        </authorList>
    </citation>
    <scope>NUCLEOTIDE SEQUENCE</scope>
    <source>
        <strain evidence="2">SH18-1</strain>
    </source>
</reference>
<dbReference type="RefSeq" id="WP_281819079.1">
    <property type="nucleotide sequence ID" value="NZ_BRLB01000021.1"/>
</dbReference>
<gene>
    <name evidence="2" type="ORF">SH1V18_42620</name>
</gene>
<dbReference type="Pfam" id="PF08241">
    <property type="entry name" value="Methyltransf_11"/>
    <property type="match status" value="1"/>
</dbReference>
<proteinExistence type="predicted"/>
<evidence type="ECO:0000313" key="2">
    <source>
        <dbReference type="EMBL" id="GKX31782.1"/>
    </source>
</evidence>
<dbReference type="Proteomes" id="UP001144256">
    <property type="component" value="Unassembled WGS sequence"/>
</dbReference>
<evidence type="ECO:0000259" key="1">
    <source>
        <dbReference type="Pfam" id="PF08241"/>
    </source>
</evidence>
<dbReference type="AlphaFoldDB" id="A0A9W5YE12"/>
<protein>
    <recommendedName>
        <fullName evidence="1">Methyltransferase type 11 domain-containing protein</fullName>
    </recommendedName>
</protein>
<accession>A0A9W5YE12</accession>
<dbReference type="EMBL" id="BRLB01000021">
    <property type="protein sequence ID" value="GKX31782.1"/>
    <property type="molecule type" value="Genomic_DNA"/>
</dbReference>
<dbReference type="Gene3D" id="3.40.50.150">
    <property type="entry name" value="Vaccinia Virus protein VP39"/>
    <property type="match status" value="1"/>
</dbReference>
<dbReference type="PANTHER" id="PTHR43591:SF110">
    <property type="entry name" value="RHODANESE DOMAIN-CONTAINING PROTEIN"/>
    <property type="match status" value="1"/>
</dbReference>
<keyword evidence="3" id="KW-1185">Reference proteome</keyword>
<comment type="caution">
    <text evidence="2">The sequence shown here is derived from an EMBL/GenBank/DDBJ whole genome shotgun (WGS) entry which is preliminary data.</text>
</comment>
<evidence type="ECO:0000313" key="3">
    <source>
        <dbReference type="Proteomes" id="UP001144256"/>
    </source>
</evidence>
<organism evidence="2 3">
    <name type="scientific">Vallitalea longa</name>
    <dbReference type="NCBI Taxonomy" id="2936439"/>
    <lineage>
        <taxon>Bacteria</taxon>
        <taxon>Bacillati</taxon>
        <taxon>Bacillota</taxon>
        <taxon>Clostridia</taxon>
        <taxon>Lachnospirales</taxon>
        <taxon>Vallitaleaceae</taxon>
        <taxon>Vallitalea</taxon>
    </lineage>
</organism>
<dbReference type="GO" id="GO:0008757">
    <property type="term" value="F:S-adenosylmethionine-dependent methyltransferase activity"/>
    <property type="evidence" value="ECO:0007669"/>
    <property type="project" value="InterPro"/>
</dbReference>
<dbReference type="SUPFAM" id="SSF53335">
    <property type="entry name" value="S-adenosyl-L-methionine-dependent methyltransferases"/>
    <property type="match status" value="1"/>
</dbReference>
<dbReference type="InterPro" id="IPR013216">
    <property type="entry name" value="Methyltransf_11"/>
</dbReference>
<dbReference type="CDD" id="cd02440">
    <property type="entry name" value="AdoMet_MTases"/>
    <property type="match status" value="1"/>
</dbReference>
<dbReference type="PANTHER" id="PTHR43591">
    <property type="entry name" value="METHYLTRANSFERASE"/>
    <property type="match status" value="1"/>
</dbReference>